<keyword evidence="3" id="KW-1185">Reference proteome</keyword>
<comment type="caution">
    <text evidence="2">The sequence shown here is derived from an EMBL/GenBank/DDBJ whole genome shotgun (WGS) entry which is preliminary data.</text>
</comment>
<sequence length="617" mass="68972">MHTISLTSEQRNRSMRFIISDLRAVFQSCASWMSFLNLPRFFATVLDPLRRTEMQPSLLLSILALGVLAQSSELERGAKGRQRALKLLDMAHGALQSSLAAGWVDVGLAQSGWMIMYFELNSHPLQSWDRSQSAMLLLDSLVRLFSLTSLDAGQHRKGTAGSIALESLRHSISGNRDIIMYPPTTSISEMVTQPTINLWPPQPQPSLPQFNVHGQFNPQPNPQVFQQPIPNPFYSTSLDPLDPILPRVHGSSSTMPPATAGPSSGHRPSPPHTHTHAHAHTHSHPPREERGCDCARLSLKANWPSVKEFAPTWATTIMWPANLSEAEFRKEECRRLVWSSVAMIANMNAYASVTPQGIIETGVLFVREFENFALQTPSETLALSGLPIQVDDVWSLNLRAMLLLHACLRVRASPTLSGAQRAEFAVRAWLEIDDIEKRLERHTCGLTSNYGFASVEMLFSLRLCVSYEFKRFIPQITTTGSALFYRDKAESYLRYLAVAFKSVWDGIRTATPGDKELNHRKVLFIFWFMSGIKKCIVLWEADSTLTLALTTACQSASYLEYFLMYWPATRLRQIWQGIRYQLVEACFKAGLPPPSAAIPRPIPRNDAASVAAGTAPQ</sequence>
<evidence type="ECO:0000256" key="1">
    <source>
        <dbReference type="SAM" id="MobiDB-lite"/>
    </source>
</evidence>
<evidence type="ECO:0000313" key="3">
    <source>
        <dbReference type="Proteomes" id="UP000184267"/>
    </source>
</evidence>
<evidence type="ECO:0008006" key="4">
    <source>
        <dbReference type="Google" id="ProtNLM"/>
    </source>
</evidence>
<organism evidence="2 3">
    <name type="scientific">Trametes pubescens</name>
    <name type="common">White-rot fungus</name>
    <dbReference type="NCBI Taxonomy" id="154538"/>
    <lineage>
        <taxon>Eukaryota</taxon>
        <taxon>Fungi</taxon>
        <taxon>Dikarya</taxon>
        <taxon>Basidiomycota</taxon>
        <taxon>Agaricomycotina</taxon>
        <taxon>Agaricomycetes</taxon>
        <taxon>Polyporales</taxon>
        <taxon>Polyporaceae</taxon>
        <taxon>Trametes</taxon>
    </lineage>
</organism>
<feature type="region of interest" description="Disordered" evidence="1">
    <location>
        <begin position="246"/>
        <end position="290"/>
    </location>
</feature>
<feature type="compositionally biased region" description="Basic residues" evidence="1">
    <location>
        <begin position="273"/>
        <end position="284"/>
    </location>
</feature>
<dbReference type="OMA" id="WPANLSE"/>
<reference evidence="2 3" key="1">
    <citation type="submission" date="2016-10" db="EMBL/GenBank/DDBJ databases">
        <title>Genome sequence of the basidiomycete white-rot fungus Trametes pubescens.</title>
        <authorList>
            <person name="Makela M.R."/>
            <person name="Granchi Z."/>
            <person name="Peng M."/>
            <person name="De Vries R.P."/>
            <person name="Grigoriev I."/>
            <person name="Riley R."/>
            <person name="Hilden K."/>
        </authorList>
    </citation>
    <scope>NUCLEOTIDE SEQUENCE [LARGE SCALE GENOMIC DNA]</scope>
    <source>
        <strain evidence="2 3">FBCC735</strain>
    </source>
</reference>
<dbReference type="Proteomes" id="UP000184267">
    <property type="component" value="Unassembled WGS sequence"/>
</dbReference>
<dbReference type="AlphaFoldDB" id="A0A1M2W0L1"/>
<protein>
    <recommendedName>
        <fullName evidence="4">Transcription factor domain-containing protein</fullName>
    </recommendedName>
</protein>
<dbReference type="EMBL" id="MNAD01000410">
    <property type="protein sequence ID" value="OJT13401.1"/>
    <property type="molecule type" value="Genomic_DNA"/>
</dbReference>
<dbReference type="OrthoDB" id="10261408at2759"/>
<accession>A0A1M2W0L1</accession>
<name>A0A1M2W0L1_TRAPU</name>
<evidence type="ECO:0000313" key="2">
    <source>
        <dbReference type="EMBL" id="OJT13401.1"/>
    </source>
</evidence>
<gene>
    <name evidence="2" type="ORF">TRAPUB_10036</name>
</gene>
<dbReference type="STRING" id="154538.A0A1M2W0L1"/>
<proteinExistence type="predicted"/>